<protein>
    <recommendedName>
        <fullName evidence="2">Reverse transcriptase domain-containing protein</fullName>
    </recommendedName>
</protein>
<dbReference type="AlphaFoldDB" id="A0A699KRM3"/>
<name>A0A699KRM3_TANCI</name>
<dbReference type="PANTHER" id="PTHR33067:SF9">
    <property type="entry name" value="RNA-DIRECTED DNA POLYMERASE"/>
    <property type="match status" value="1"/>
</dbReference>
<dbReference type="InterPro" id="IPR021109">
    <property type="entry name" value="Peptidase_aspartic_dom_sf"/>
</dbReference>
<proteinExistence type="predicted"/>
<sequence length="400" mass="45888">ASFSKKLFMHQKDPLHPNIPYPSRMLKQKQQEEDKVQIYKFWQMFKQLHINITIANALILIPKYQKMLKALLTPLNENCSAVILKKLPEKLGDHGKFLISCLPELISICMTLKLANRVICTPGGIARDVFVLVGKFTFPTDFVIVDYESDPKVPLILGRPFLRTARALIDDHEEEMILRGVDEILTLNMRHDTSSYSNQPQKESINMINVFNDSNEDFLEDLFSINHQSGNPIFSSHTELTSPEVKDDIFDLEGGNVLLLDLDSTKDLHPPLHVNLLSGSTTSSSPPNKLLEEFADELALITFLTRNDDLLFDIESNLKKIEYLHHHDPIKDIDSILKDLIDQNNLVDLNDNFVDFMPEMFTDEHALDYSSPSLYDEYDDDHFKVESDTENVYDDSFESK</sequence>
<accession>A0A699KRM3</accession>
<evidence type="ECO:0008006" key="2">
    <source>
        <dbReference type="Google" id="ProtNLM"/>
    </source>
</evidence>
<organism evidence="1">
    <name type="scientific">Tanacetum cinerariifolium</name>
    <name type="common">Dalmatian daisy</name>
    <name type="synonym">Chrysanthemum cinerariifolium</name>
    <dbReference type="NCBI Taxonomy" id="118510"/>
    <lineage>
        <taxon>Eukaryota</taxon>
        <taxon>Viridiplantae</taxon>
        <taxon>Streptophyta</taxon>
        <taxon>Embryophyta</taxon>
        <taxon>Tracheophyta</taxon>
        <taxon>Spermatophyta</taxon>
        <taxon>Magnoliopsida</taxon>
        <taxon>eudicotyledons</taxon>
        <taxon>Gunneridae</taxon>
        <taxon>Pentapetalae</taxon>
        <taxon>asterids</taxon>
        <taxon>campanulids</taxon>
        <taxon>Asterales</taxon>
        <taxon>Asteraceae</taxon>
        <taxon>Asteroideae</taxon>
        <taxon>Anthemideae</taxon>
        <taxon>Anthemidinae</taxon>
        <taxon>Tanacetum</taxon>
    </lineage>
</organism>
<feature type="non-terminal residue" evidence="1">
    <location>
        <position position="1"/>
    </location>
</feature>
<dbReference type="EMBL" id="BKCJ010547627">
    <property type="protein sequence ID" value="GFB07985.1"/>
    <property type="molecule type" value="Genomic_DNA"/>
</dbReference>
<dbReference type="Gene3D" id="2.40.70.10">
    <property type="entry name" value="Acid Proteases"/>
    <property type="match status" value="1"/>
</dbReference>
<comment type="caution">
    <text evidence="1">The sequence shown here is derived from an EMBL/GenBank/DDBJ whole genome shotgun (WGS) entry which is preliminary data.</text>
</comment>
<dbReference type="PANTHER" id="PTHR33067">
    <property type="entry name" value="RNA-DIRECTED DNA POLYMERASE-RELATED"/>
    <property type="match status" value="1"/>
</dbReference>
<evidence type="ECO:0000313" key="1">
    <source>
        <dbReference type="EMBL" id="GFB07985.1"/>
    </source>
</evidence>
<reference evidence="1" key="1">
    <citation type="journal article" date="2019" name="Sci. Rep.">
        <title>Draft genome of Tanacetum cinerariifolium, the natural source of mosquito coil.</title>
        <authorList>
            <person name="Yamashiro T."/>
            <person name="Shiraishi A."/>
            <person name="Satake H."/>
            <person name="Nakayama K."/>
        </authorList>
    </citation>
    <scope>NUCLEOTIDE SEQUENCE</scope>
</reference>
<gene>
    <name evidence="1" type="ORF">Tci_679956</name>
</gene>